<keyword evidence="1" id="KW-0472">Membrane</keyword>
<feature type="transmembrane region" description="Helical" evidence="1">
    <location>
        <begin position="54"/>
        <end position="73"/>
    </location>
</feature>
<proteinExistence type="predicted"/>
<evidence type="ECO:0000313" key="2">
    <source>
        <dbReference type="EnsemblMetazoa" id="GPPI021978-PA"/>
    </source>
</evidence>
<keyword evidence="3" id="KW-1185">Reference proteome</keyword>
<sequence length="123" mass="13927">MNIENLQIKDKHRIYSQRNTPADVEDQEQDFSKTYFVGLFPITYLRHDSEIEMLLRMLFICCGGLLTVVHNYLNEIKLTPTALNCLTIVVIVIVVVTIKNYCNALSESVALVVLVIAANNPKS</sequence>
<evidence type="ECO:0000256" key="1">
    <source>
        <dbReference type="SAM" id="Phobius"/>
    </source>
</evidence>
<reference evidence="3" key="1">
    <citation type="submission" date="2015-01" db="EMBL/GenBank/DDBJ databases">
        <authorList>
            <person name="Aksoy S."/>
            <person name="Warren W."/>
            <person name="Wilson R.K."/>
        </authorList>
    </citation>
    <scope>NUCLEOTIDE SEQUENCE [LARGE SCALE GENOMIC DNA]</scope>
    <source>
        <strain evidence="3">IAEA</strain>
    </source>
</reference>
<keyword evidence="1" id="KW-0812">Transmembrane</keyword>
<dbReference type="VEuPathDB" id="VectorBase:GPPI021978"/>
<accession>A0A1B0B875</accession>
<reference evidence="2" key="2">
    <citation type="submission" date="2020-05" db="UniProtKB">
        <authorList>
            <consortium name="EnsemblMetazoa"/>
        </authorList>
    </citation>
    <scope>IDENTIFICATION</scope>
    <source>
        <strain evidence="2">IAEA</strain>
    </source>
</reference>
<organism evidence="2 3">
    <name type="scientific">Glossina palpalis gambiensis</name>
    <dbReference type="NCBI Taxonomy" id="67801"/>
    <lineage>
        <taxon>Eukaryota</taxon>
        <taxon>Metazoa</taxon>
        <taxon>Ecdysozoa</taxon>
        <taxon>Arthropoda</taxon>
        <taxon>Hexapoda</taxon>
        <taxon>Insecta</taxon>
        <taxon>Pterygota</taxon>
        <taxon>Neoptera</taxon>
        <taxon>Endopterygota</taxon>
        <taxon>Diptera</taxon>
        <taxon>Brachycera</taxon>
        <taxon>Muscomorpha</taxon>
        <taxon>Hippoboscoidea</taxon>
        <taxon>Glossinidae</taxon>
        <taxon>Glossina</taxon>
    </lineage>
</organism>
<feature type="transmembrane region" description="Helical" evidence="1">
    <location>
        <begin position="79"/>
        <end position="98"/>
    </location>
</feature>
<name>A0A1B0B875_9MUSC</name>
<dbReference type="EnsemblMetazoa" id="GPPI021978-RA">
    <property type="protein sequence ID" value="GPPI021978-PA"/>
    <property type="gene ID" value="GPPI021978"/>
</dbReference>
<keyword evidence="1" id="KW-1133">Transmembrane helix</keyword>
<protein>
    <submittedName>
        <fullName evidence="2">Uncharacterized protein</fullName>
    </submittedName>
</protein>
<dbReference type="Proteomes" id="UP000092460">
    <property type="component" value="Unassembled WGS sequence"/>
</dbReference>
<evidence type="ECO:0000313" key="3">
    <source>
        <dbReference type="Proteomes" id="UP000092460"/>
    </source>
</evidence>
<dbReference type="AlphaFoldDB" id="A0A1B0B875"/>
<dbReference type="EMBL" id="JXJN01009855">
    <property type="status" value="NOT_ANNOTATED_CDS"/>
    <property type="molecule type" value="Genomic_DNA"/>
</dbReference>